<dbReference type="Gene3D" id="3.40.50.150">
    <property type="entry name" value="Vaccinia Virus protein VP39"/>
    <property type="match status" value="1"/>
</dbReference>
<dbReference type="AlphaFoldDB" id="A0ABD5NUB8"/>
<name>A0ABD5NUB8_9EURY</name>
<dbReference type="GO" id="GO:0008168">
    <property type="term" value="F:methyltransferase activity"/>
    <property type="evidence" value="ECO:0007669"/>
    <property type="project" value="UniProtKB-KW"/>
</dbReference>
<feature type="domain" description="Methyltransferase type 11" evidence="1">
    <location>
        <begin position="43"/>
        <end position="128"/>
    </location>
</feature>
<evidence type="ECO:0000313" key="2">
    <source>
        <dbReference type="EMBL" id="MFC4245678.1"/>
    </source>
</evidence>
<reference evidence="2 3" key="1">
    <citation type="journal article" date="2014" name="Int. J. Syst. Evol. Microbiol.">
        <title>Complete genome sequence of Corynebacterium casei LMG S-19264T (=DSM 44701T), isolated from a smear-ripened cheese.</title>
        <authorList>
            <consortium name="US DOE Joint Genome Institute (JGI-PGF)"/>
            <person name="Walter F."/>
            <person name="Albersmeier A."/>
            <person name="Kalinowski J."/>
            <person name="Ruckert C."/>
        </authorList>
    </citation>
    <scope>NUCLEOTIDE SEQUENCE [LARGE SCALE GENOMIC DNA]</scope>
    <source>
        <strain evidence="2 3">IBRC-M 10912</strain>
    </source>
</reference>
<dbReference type="InterPro" id="IPR013216">
    <property type="entry name" value="Methyltransf_11"/>
</dbReference>
<dbReference type="Proteomes" id="UP001595821">
    <property type="component" value="Unassembled WGS sequence"/>
</dbReference>
<dbReference type="Pfam" id="PF08241">
    <property type="entry name" value="Methyltransf_11"/>
    <property type="match status" value="1"/>
</dbReference>
<dbReference type="SUPFAM" id="SSF53335">
    <property type="entry name" value="S-adenosyl-L-methionine-dependent methyltransferases"/>
    <property type="match status" value="1"/>
</dbReference>
<dbReference type="GeneID" id="71852491"/>
<protein>
    <submittedName>
        <fullName evidence="2">Methyltransferase domain-containing protein</fullName>
    </submittedName>
</protein>
<evidence type="ECO:0000313" key="3">
    <source>
        <dbReference type="Proteomes" id="UP001595821"/>
    </source>
</evidence>
<gene>
    <name evidence="2" type="ORF">ACFOZ7_01430</name>
</gene>
<dbReference type="PANTHER" id="PTHR42912:SF80">
    <property type="entry name" value="METHYLTRANSFERASE DOMAIN-CONTAINING PROTEIN"/>
    <property type="match status" value="1"/>
</dbReference>
<dbReference type="RefSeq" id="WP_246971627.1">
    <property type="nucleotide sequence ID" value="NZ_CP095397.1"/>
</dbReference>
<dbReference type="GO" id="GO:0032259">
    <property type="term" value="P:methylation"/>
    <property type="evidence" value="ECO:0007669"/>
    <property type="project" value="UniProtKB-KW"/>
</dbReference>
<dbReference type="InterPro" id="IPR050508">
    <property type="entry name" value="Methyltransf_Superfamily"/>
</dbReference>
<dbReference type="InterPro" id="IPR029063">
    <property type="entry name" value="SAM-dependent_MTases_sf"/>
</dbReference>
<proteinExistence type="predicted"/>
<keyword evidence="2" id="KW-0808">Transferase</keyword>
<comment type="caution">
    <text evidence="2">The sequence shown here is derived from an EMBL/GenBank/DDBJ whole genome shotgun (WGS) entry which is preliminary data.</text>
</comment>
<dbReference type="PANTHER" id="PTHR42912">
    <property type="entry name" value="METHYLTRANSFERASE"/>
    <property type="match status" value="1"/>
</dbReference>
<organism evidence="2 3">
    <name type="scientific">Natribaculum luteum</name>
    <dbReference type="NCBI Taxonomy" id="1586232"/>
    <lineage>
        <taxon>Archaea</taxon>
        <taxon>Methanobacteriati</taxon>
        <taxon>Methanobacteriota</taxon>
        <taxon>Stenosarchaea group</taxon>
        <taxon>Halobacteria</taxon>
        <taxon>Halobacteriales</taxon>
        <taxon>Natrialbaceae</taxon>
        <taxon>Natribaculum</taxon>
    </lineage>
</organism>
<dbReference type="CDD" id="cd02440">
    <property type="entry name" value="AdoMet_MTases"/>
    <property type="match status" value="1"/>
</dbReference>
<accession>A0ABD5NUB8</accession>
<dbReference type="EMBL" id="JBHSDJ010000002">
    <property type="protein sequence ID" value="MFC4245678.1"/>
    <property type="molecule type" value="Genomic_DNA"/>
</dbReference>
<evidence type="ECO:0000259" key="1">
    <source>
        <dbReference type="Pfam" id="PF08241"/>
    </source>
</evidence>
<keyword evidence="2" id="KW-0489">Methyltransferase</keyword>
<sequence length="212" mass="23724">MPKSAPFEEHTDRYEQWFDEHTEAYRAEIDALSRLVPADAFGLEIGVGSGRFAEPLEIETGVDPAVEMLEYADDRGIDVVRGVAEALPFRTDRFDVAVIVTTICFVDDVPTTFAEARRVLRPGGSLVIGYIDRESPVGQQYQEYKDENPFYRDATFVSTDELVDDLEDAGFVDFEFVQTIFEWPGEMDDVDPVRDGYGEGSFVGIEAVVPGE</sequence>